<dbReference type="EMBL" id="MT631589">
    <property type="protein sequence ID" value="QNO54684.1"/>
    <property type="molecule type" value="Genomic_DNA"/>
</dbReference>
<evidence type="ECO:0000259" key="5">
    <source>
        <dbReference type="PROSITE" id="PS50832"/>
    </source>
</evidence>
<comment type="function">
    <text evidence="1 2">Seems to be required for maximal rate of protein biosynthesis. Enhances ribosome dissociation into subunits and stabilizes the binding of the initiator Met-tRNA(I) to 40 S ribosomal subunits.</text>
</comment>
<keyword evidence="2 3" id="KW-0396">Initiation factor</keyword>
<dbReference type="NCBIfam" id="NF003085">
    <property type="entry name" value="PRK04012.1-5"/>
    <property type="match status" value="1"/>
</dbReference>
<name>A0A7G9Z350_9EURY</name>
<evidence type="ECO:0000256" key="3">
    <source>
        <dbReference type="PROSITE-ProRule" id="PRU00181"/>
    </source>
</evidence>
<evidence type="ECO:0000256" key="4">
    <source>
        <dbReference type="RuleBase" id="RU004364"/>
    </source>
</evidence>
<dbReference type="NCBIfam" id="TIGR00523">
    <property type="entry name" value="eIF-1A"/>
    <property type="match status" value="1"/>
</dbReference>
<feature type="domain" description="S1-like" evidence="5">
    <location>
        <begin position="21"/>
        <end position="95"/>
    </location>
</feature>
<dbReference type="GO" id="GO:0003743">
    <property type="term" value="F:translation initiation factor activity"/>
    <property type="evidence" value="ECO:0007669"/>
    <property type="project" value="UniProtKB-UniRule"/>
</dbReference>
<accession>A0A7G9Z350</accession>
<dbReference type="InterPro" id="IPR006196">
    <property type="entry name" value="RNA-binding_domain_S1_IF1"/>
</dbReference>
<evidence type="ECO:0000256" key="2">
    <source>
        <dbReference type="HAMAP-Rule" id="MF_00216"/>
    </source>
</evidence>
<dbReference type="PANTHER" id="PTHR21668">
    <property type="entry name" value="EIF-1A"/>
    <property type="match status" value="1"/>
</dbReference>
<proteinExistence type="inferred from homology"/>
<dbReference type="SUPFAM" id="SSF50249">
    <property type="entry name" value="Nucleic acid-binding proteins"/>
    <property type="match status" value="1"/>
</dbReference>
<reference evidence="6" key="1">
    <citation type="submission" date="2020-06" db="EMBL/GenBank/DDBJ databases">
        <title>Unique genomic features of the anaerobic methanotrophic archaea.</title>
        <authorList>
            <person name="Chadwick G.L."/>
            <person name="Skennerton C.T."/>
            <person name="Laso-Perez R."/>
            <person name="Leu A.O."/>
            <person name="Speth D.R."/>
            <person name="Yu H."/>
            <person name="Morgan-Lang C."/>
            <person name="Hatzenpichler R."/>
            <person name="Goudeau D."/>
            <person name="Malmstrom R."/>
            <person name="Brazelton W.J."/>
            <person name="Woyke T."/>
            <person name="Hallam S.J."/>
            <person name="Tyson G.W."/>
            <person name="Wegener G."/>
            <person name="Boetius A."/>
            <person name="Orphan V."/>
        </authorList>
    </citation>
    <scope>NUCLEOTIDE SEQUENCE</scope>
</reference>
<evidence type="ECO:0000313" key="6">
    <source>
        <dbReference type="EMBL" id="QNO54684.1"/>
    </source>
</evidence>
<dbReference type="GO" id="GO:0003723">
    <property type="term" value="F:RNA binding"/>
    <property type="evidence" value="ECO:0007669"/>
    <property type="project" value="InterPro"/>
</dbReference>
<dbReference type="Pfam" id="PF01176">
    <property type="entry name" value="eIF-1a"/>
    <property type="match status" value="1"/>
</dbReference>
<dbReference type="Gene3D" id="2.40.50.140">
    <property type="entry name" value="Nucleic acid-binding proteins"/>
    <property type="match status" value="1"/>
</dbReference>
<dbReference type="PROSITE" id="PS50832">
    <property type="entry name" value="S1_IF1_TYPE"/>
    <property type="match status" value="1"/>
</dbReference>
<keyword evidence="2 3" id="KW-0648">Protein biosynthesis</keyword>
<dbReference type="SMART" id="SM00652">
    <property type="entry name" value="eIF1a"/>
    <property type="match status" value="1"/>
</dbReference>
<dbReference type="NCBIfam" id="NF003084">
    <property type="entry name" value="PRK04012.1-3"/>
    <property type="match status" value="1"/>
</dbReference>
<evidence type="ECO:0000256" key="1">
    <source>
        <dbReference type="ARBA" id="ARBA00025502"/>
    </source>
</evidence>
<organism evidence="6">
    <name type="scientific">Candidatus Methanophaga sp. ANME-1 ERB7</name>
    <dbReference type="NCBI Taxonomy" id="2759913"/>
    <lineage>
        <taxon>Archaea</taxon>
        <taxon>Methanobacteriati</taxon>
        <taxon>Methanobacteriota</taxon>
        <taxon>Stenosarchaea group</taxon>
        <taxon>Methanomicrobia</taxon>
        <taxon>Candidatus Methanophagales</taxon>
        <taxon>Candidatus Methanophagaceae</taxon>
        <taxon>Candidatus Methanophaga</taxon>
    </lineage>
</organism>
<dbReference type="InterPro" id="IPR001253">
    <property type="entry name" value="TIF_eIF-1A"/>
</dbReference>
<gene>
    <name evidence="6" type="primary">eIF1A</name>
    <name evidence="2" type="synonym">eif1a</name>
    <name evidence="6" type="ORF">MMBIEIEP_00032</name>
</gene>
<dbReference type="CDD" id="cd05793">
    <property type="entry name" value="S1_IF1A"/>
    <property type="match status" value="1"/>
</dbReference>
<comment type="similarity">
    <text evidence="2 4">Belongs to the eIF-1A family.</text>
</comment>
<dbReference type="HAMAP" id="MF_00216">
    <property type="entry name" value="aIF_1A"/>
    <property type="match status" value="1"/>
</dbReference>
<protein>
    <recommendedName>
        <fullName evidence="2">Translation initiation factor 1A</fullName>
        <shortName evidence="2">aIF-1A</shortName>
    </recommendedName>
</protein>
<dbReference type="InterPro" id="IPR012340">
    <property type="entry name" value="NA-bd_OB-fold"/>
</dbReference>
<dbReference type="AlphaFoldDB" id="A0A7G9Z350"/>
<sequence>MGLAAEEEEKLYKPEGTEEVIRVRIPDKRRREVLAIVEKMLGGRRVTVQCLDGKERMARIPGRLKRRHWVNVGDAVIIVPWDFQDEKAELIYRYKRPQMEWLRRKGYLK</sequence>